<keyword evidence="7 10" id="KW-0012">Acyltransferase</keyword>
<organism evidence="10 11">
    <name type="scientific">Alterisphingorhabdus coralli</name>
    <dbReference type="NCBI Taxonomy" id="3071408"/>
    <lineage>
        <taxon>Bacteria</taxon>
        <taxon>Pseudomonadati</taxon>
        <taxon>Pseudomonadota</taxon>
        <taxon>Alphaproteobacteria</taxon>
        <taxon>Sphingomonadales</taxon>
        <taxon>Sphingomonadaceae</taxon>
        <taxon>Alterisphingorhabdus (ex Yan et al. 2024)</taxon>
    </lineage>
</organism>
<dbReference type="EMBL" id="CP136594">
    <property type="protein sequence ID" value="WOE75292.1"/>
    <property type="molecule type" value="Genomic_DNA"/>
</dbReference>
<dbReference type="PROSITE" id="PS50008">
    <property type="entry name" value="PIPLC_Y_DOMAIN"/>
    <property type="match status" value="1"/>
</dbReference>
<feature type="transmembrane region" description="Helical" evidence="8">
    <location>
        <begin position="283"/>
        <end position="300"/>
    </location>
</feature>
<protein>
    <submittedName>
        <fullName evidence="10">Acyltransferase family protein</fullName>
        <ecNumber evidence="10">2.3.1.-</ecNumber>
    </submittedName>
</protein>
<keyword evidence="2" id="KW-1003">Cell membrane</keyword>
<sequence length="644" mass="71777">MTAIAYRPEIDGLRALAVLPVMLFHAGFAAFSGGYVGVDIFFVISGYLITSIIINEAEQGQFSLLRFYERRARRILPALLLVIVATLPPSYFWMLGSQWDNYSESLVAVALFASNILFWLQDGYFAGLSEEKPLLHTWSLAVEEQYYILFPLLLLLVLRFRRDWLLPLIIVIAGASLGWAEYAARVWPTANFYLLPSRIWELAAGVICALWLRQGGREKIAQKSRTVINAAAIAGLGLIAASIFLFTAATPIPSLLALMPVGGTALIIVFATRQSWVGKGLSFRPLVAIGLISYGAYLWHQPILAYYRIKSFHHDTVTLCLLLLLSLVLAWISYYLVERPMRHTLLKGRSPLPFLGLSLAALALLIAIGLWGRYMPPQLPHESRYGVATSAGNGNDWRMHYAASENEDREAGIILYGDSQAQQYAAALLTRARDRQASFDYLGAPSCIGFGDLFSLVRGTIARQCRDNHRAMRTALEKHPDRVLVIAQDWTAPLADSKGTRLGSSGAGKDAMAASELRKRFTDFIEDLPESRKVIIIGQVPTARAALETMEHGPARCQQYVDAECPDHYPRRHGLMRDFNSAMAKLAAKHSNIIFIDPYAVLCDSTHCFIRRDGAFIYYDDQHLTPYAARNIAELIDMAIDTVR</sequence>
<dbReference type="PANTHER" id="PTHR23028:SF53">
    <property type="entry name" value="ACYL_TRANSF_3 DOMAIN-CONTAINING PROTEIN"/>
    <property type="match status" value="1"/>
</dbReference>
<proteinExistence type="predicted"/>
<feature type="transmembrane region" description="Helical" evidence="8">
    <location>
        <begin position="224"/>
        <end position="246"/>
    </location>
</feature>
<dbReference type="KEGG" id="acoa:RB602_00825"/>
<dbReference type="Proteomes" id="UP001302429">
    <property type="component" value="Chromosome"/>
</dbReference>
<dbReference type="Pfam" id="PF19040">
    <property type="entry name" value="SGNH"/>
    <property type="match status" value="1"/>
</dbReference>
<evidence type="ECO:0000256" key="5">
    <source>
        <dbReference type="ARBA" id="ARBA00022989"/>
    </source>
</evidence>
<evidence type="ECO:0000256" key="1">
    <source>
        <dbReference type="ARBA" id="ARBA00004651"/>
    </source>
</evidence>
<feature type="transmembrane region" description="Helical" evidence="8">
    <location>
        <begin position="36"/>
        <end position="54"/>
    </location>
</feature>
<dbReference type="GO" id="GO:0035556">
    <property type="term" value="P:intracellular signal transduction"/>
    <property type="evidence" value="ECO:0007669"/>
    <property type="project" value="InterPro"/>
</dbReference>
<comment type="subcellular location">
    <subcellularLocation>
        <location evidence="1">Cell membrane</location>
        <topology evidence="1">Multi-pass membrane protein</topology>
    </subcellularLocation>
</comment>
<feature type="transmembrane region" description="Helical" evidence="8">
    <location>
        <begin position="192"/>
        <end position="212"/>
    </location>
</feature>
<dbReference type="SUPFAM" id="SSF52266">
    <property type="entry name" value="SGNH hydrolase"/>
    <property type="match status" value="1"/>
</dbReference>
<evidence type="ECO:0000256" key="2">
    <source>
        <dbReference type="ARBA" id="ARBA00022475"/>
    </source>
</evidence>
<dbReference type="InterPro" id="IPR002656">
    <property type="entry name" value="Acyl_transf_3_dom"/>
</dbReference>
<dbReference type="InterPro" id="IPR001711">
    <property type="entry name" value="PLipase_C_Pinositol-sp_Y"/>
</dbReference>
<keyword evidence="11" id="KW-1185">Reference proteome</keyword>
<dbReference type="RefSeq" id="WP_317082072.1">
    <property type="nucleotide sequence ID" value="NZ_CP136594.1"/>
</dbReference>
<dbReference type="InterPro" id="IPR043968">
    <property type="entry name" value="SGNH"/>
</dbReference>
<dbReference type="PANTHER" id="PTHR23028">
    <property type="entry name" value="ACETYLTRANSFERASE"/>
    <property type="match status" value="1"/>
</dbReference>
<keyword evidence="3 10" id="KW-0808">Transferase</keyword>
<dbReference type="InterPro" id="IPR036514">
    <property type="entry name" value="SGNH_hydro_sf"/>
</dbReference>
<evidence type="ECO:0000256" key="8">
    <source>
        <dbReference type="SAM" id="Phobius"/>
    </source>
</evidence>
<dbReference type="GO" id="GO:0005886">
    <property type="term" value="C:plasma membrane"/>
    <property type="evidence" value="ECO:0007669"/>
    <property type="project" value="UniProtKB-SubCell"/>
</dbReference>
<reference evidence="10 11" key="1">
    <citation type="submission" date="2023-10" db="EMBL/GenBank/DDBJ databases">
        <title>Complete genome sequence of a Sphingomonadaceae bacterium.</title>
        <authorList>
            <person name="Yan C."/>
        </authorList>
    </citation>
    <scope>NUCLEOTIDE SEQUENCE [LARGE SCALE GENOMIC DNA]</scope>
    <source>
        <strain evidence="10 11">SCSIO 66989</strain>
    </source>
</reference>
<feature type="transmembrane region" description="Helical" evidence="8">
    <location>
        <begin position="75"/>
        <end position="94"/>
    </location>
</feature>
<dbReference type="EC" id="2.3.1.-" evidence="10"/>
<evidence type="ECO:0000256" key="4">
    <source>
        <dbReference type="ARBA" id="ARBA00022692"/>
    </source>
</evidence>
<keyword evidence="4 8" id="KW-0812">Transmembrane</keyword>
<name>A0AA97F8L8_9SPHN</name>
<accession>A0AA97F8L8</accession>
<feature type="transmembrane region" description="Helical" evidence="8">
    <location>
        <begin position="354"/>
        <end position="374"/>
    </location>
</feature>
<gene>
    <name evidence="10" type="ORF">RB602_00825</name>
</gene>
<keyword evidence="6 8" id="KW-0472">Membrane</keyword>
<evidence type="ECO:0000313" key="11">
    <source>
        <dbReference type="Proteomes" id="UP001302429"/>
    </source>
</evidence>
<dbReference type="GO" id="GO:0009103">
    <property type="term" value="P:lipopolysaccharide biosynthetic process"/>
    <property type="evidence" value="ECO:0007669"/>
    <property type="project" value="TreeGrafter"/>
</dbReference>
<evidence type="ECO:0000256" key="7">
    <source>
        <dbReference type="ARBA" id="ARBA00023315"/>
    </source>
</evidence>
<dbReference type="InterPro" id="IPR050879">
    <property type="entry name" value="Acyltransferase_3"/>
</dbReference>
<feature type="transmembrane region" description="Helical" evidence="8">
    <location>
        <begin position="312"/>
        <end position="334"/>
    </location>
</feature>
<feature type="domain" description="PI-PLC Y-box" evidence="9">
    <location>
        <begin position="28"/>
        <end position="98"/>
    </location>
</feature>
<dbReference type="GO" id="GO:0004435">
    <property type="term" value="F:phosphatidylinositol-4,5-bisphosphate phospholipase C activity"/>
    <property type="evidence" value="ECO:0007669"/>
    <property type="project" value="InterPro"/>
</dbReference>
<dbReference type="GO" id="GO:0016747">
    <property type="term" value="F:acyltransferase activity, transferring groups other than amino-acyl groups"/>
    <property type="evidence" value="ECO:0007669"/>
    <property type="project" value="InterPro"/>
</dbReference>
<dbReference type="AlphaFoldDB" id="A0AA97F8L8"/>
<evidence type="ECO:0000256" key="6">
    <source>
        <dbReference type="ARBA" id="ARBA00023136"/>
    </source>
</evidence>
<evidence type="ECO:0000256" key="3">
    <source>
        <dbReference type="ARBA" id="ARBA00022679"/>
    </source>
</evidence>
<evidence type="ECO:0000313" key="10">
    <source>
        <dbReference type="EMBL" id="WOE75292.1"/>
    </source>
</evidence>
<dbReference type="Pfam" id="PF01757">
    <property type="entry name" value="Acyl_transf_3"/>
    <property type="match status" value="1"/>
</dbReference>
<feature type="transmembrane region" description="Helical" evidence="8">
    <location>
        <begin position="252"/>
        <end position="271"/>
    </location>
</feature>
<keyword evidence="5 8" id="KW-1133">Transmembrane helix</keyword>
<feature type="transmembrane region" description="Helical" evidence="8">
    <location>
        <begin position="164"/>
        <end position="180"/>
    </location>
</feature>
<feature type="transmembrane region" description="Helical" evidence="8">
    <location>
        <begin position="12"/>
        <end position="30"/>
    </location>
</feature>
<evidence type="ECO:0000259" key="9">
    <source>
        <dbReference type="PROSITE" id="PS50008"/>
    </source>
</evidence>
<dbReference type="Gene3D" id="3.40.50.1110">
    <property type="entry name" value="SGNH hydrolase"/>
    <property type="match status" value="1"/>
</dbReference>